<dbReference type="FunFam" id="2.60.260.20:FF:000026">
    <property type="entry name" value="Uncharacterized protein, isoform B"/>
    <property type="match status" value="1"/>
</dbReference>
<reference evidence="3" key="1">
    <citation type="submission" date="2016-07" db="EMBL/GenBank/DDBJ databases">
        <authorList>
            <person name="Bretaudeau A."/>
        </authorList>
    </citation>
    <scope>NUCLEOTIDE SEQUENCE</scope>
    <source>
        <strain evidence="3">Rice</strain>
        <tissue evidence="3">Whole body</tissue>
    </source>
</reference>
<gene>
    <name evidence="3" type="primary">SFRICE005707.2</name>
    <name evidence="3" type="ORF">SFRICE_005707.2</name>
</gene>
<evidence type="ECO:0000313" key="3">
    <source>
        <dbReference type="EMBL" id="SOQ45838.1"/>
    </source>
</evidence>
<dbReference type="EMBL" id="ODYU01005208">
    <property type="protein sequence ID" value="SOQ45838.1"/>
    <property type="molecule type" value="Genomic_DNA"/>
</dbReference>
<dbReference type="AlphaFoldDB" id="A0A2H1VYD9"/>
<dbReference type="InterPro" id="IPR051339">
    <property type="entry name" value="DnaJ_subfamily_B"/>
</dbReference>
<organism evidence="3">
    <name type="scientific">Spodoptera frugiperda</name>
    <name type="common">Fall armyworm</name>
    <dbReference type="NCBI Taxonomy" id="7108"/>
    <lineage>
        <taxon>Eukaryota</taxon>
        <taxon>Metazoa</taxon>
        <taxon>Ecdysozoa</taxon>
        <taxon>Arthropoda</taxon>
        <taxon>Hexapoda</taxon>
        <taxon>Insecta</taxon>
        <taxon>Pterygota</taxon>
        <taxon>Neoptera</taxon>
        <taxon>Endopterygota</taxon>
        <taxon>Lepidoptera</taxon>
        <taxon>Glossata</taxon>
        <taxon>Ditrysia</taxon>
        <taxon>Noctuoidea</taxon>
        <taxon>Noctuidae</taxon>
        <taxon>Amphipyrinae</taxon>
        <taxon>Spodoptera</taxon>
    </lineage>
</organism>
<sequence>MGKDYYKILGLSKGASDDDIKKAYRKLALKYHPDKNKAAGAEERFKEVAEAYEVLSDKKKREIYDAHGEEGLKGGMGSHNGPGGGQSFSYTFHGDPRATFAQFFGSASPFQGFFDMNGGGGTTMFFDRDMDKEDKVLTIHVKPGWKAGTKITFQKEGDQGRNKIPADIVFIIRDKPHPLFKREGSDIRYSAKISLKQALCGTIIEVPTMSGEKLTVNLQAEVVKPHTVKRFPGYGLPLPKEPTRKGDLLVVFDIKFPDRLSSGTKEILMDTLPN</sequence>
<feature type="domain" description="J" evidence="2">
    <location>
        <begin position="4"/>
        <end position="68"/>
    </location>
</feature>
<dbReference type="PANTHER" id="PTHR24078">
    <property type="entry name" value="DNAJ HOMOLOG SUBFAMILY C MEMBER"/>
    <property type="match status" value="1"/>
</dbReference>
<evidence type="ECO:0000259" key="2">
    <source>
        <dbReference type="PROSITE" id="PS50076"/>
    </source>
</evidence>
<dbReference type="FunFam" id="2.60.260.20:FF:000002">
    <property type="entry name" value="Dnaj homolog subfamily b member"/>
    <property type="match status" value="1"/>
</dbReference>
<dbReference type="InterPro" id="IPR018253">
    <property type="entry name" value="DnaJ_domain_CS"/>
</dbReference>
<dbReference type="GO" id="GO:0051082">
    <property type="term" value="F:unfolded protein binding"/>
    <property type="evidence" value="ECO:0007669"/>
    <property type="project" value="InterPro"/>
</dbReference>
<evidence type="ECO:0000256" key="1">
    <source>
        <dbReference type="ARBA" id="ARBA00023186"/>
    </source>
</evidence>
<protein>
    <submittedName>
        <fullName evidence="3">SFRICE005707.2</fullName>
    </submittedName>
</protein>
<dbReference type="InterPro" id="IPR001623">
    <property type="entry name" value="DnaJ_domain"/>
</dbReference>
<dbReference type="Pfam" id="PF01556">
    <property type="entry name" value="DnaJ_C"/>
    <property type="match status" value="1"/>
</dbReference>
<dbReference type="Gene3D" id="1.10.287.110">
    <property type="entry name" value="DnaJ domain"/>
    <property type="match status" value="1"/>
</dbReference>
<dbReference type="GO" id="GO:0005829">
    <property type="term" value="C:cytosol"/>
    <property type="evidence" value="ECO:0007669"/>
    <property type="project" value="TreeGrafter"/>
</dbReference>
<dbReference type="OrthoDB" id="550424at2759"/>
<dbReference type="PROSITE" id="PS00636">
    <property type="entry name" value="DNAJ_1"/>
    <property type="match status" value="1"/>
</dbReference>
<dbReference type="SUPFAM" id="SSF46565">
    <property type="entry name" value="Chaperone J-domain"/>
    <property type="match status" value="1"/>
</dbReference>
<dbReference type="SUPFAM" id="SSF49493">
    <property type="entry name" value="HSP40/DnaJ peptide-binding domain"/>
    <property type="match status" value="2"/>
</dbReference>
<dbReference type="SMART" id="SM00271">
    <property type="entry name" value="DnaJ"/>
    <property type="match status" value="1"/>
</dbReference>
<dbReference type="PROSITE" id="PS50076">
    <property type="entry name" value="DNAJ_2"/>
    <property type="match status" value="1"/>
</dbReference>
<dbReference type="Pfam" id="PF00226">
    <property type="entry name" value="DnaJ"/>
    <property type="match status" value="1"/>
</dbReference>
<dbReference type="GO" id="GO:0006457">
    <property type="term" value="P:protein folding"/>
    <property type="evidence" value="ECO:0007669"/>
    <property type="project" value="InterPro"/>
</dbReference>
<keyword evidence="1" id="KW-0143">Chaperone</keyword>
<dbReference type="FunFam" id="1.10.287.110:FF:000033">
    <property type="entry name" value="dnaJ homolog subfamily B member 13"/>
    <property type="match status" value="1"/>
</dbReference>
<dbReference type="Gene3D" id="2.60.260.20">
    <property type="entry name" value="Urease metallochaperone UreE, N-terminal domain"/>
    <property type="match status" value="2"/>
</dbReference>
<accession>A0A2H1VYD9</accession>
<dbReference type="CDD" id="cd10747">
    <property type="entry name" value="DnaJ_C"/>
    <property type="match status" value="1"/>
</dbReference>
<dbReference type="InterPro" id="IPR002939">
    <property type="entry name" value="DnaJ_C"/>
</dbReference>
<name>A0A2H1VYD9_SPOFR</name>
<dbReference type="CDD" id="cd06257">
    <property type="entry name" value="DnaJ"/>
    <property type="match status" value="1"/>
</dbReference>
<proteinExistence type="predicted"/>
<dbReference type="PANTHER" id="PTHR24078:SF553">
    <property type="entry name" value="DNAJ HOMOLOG SUBFAMILY B MEMBER 5"/>
    <property type="match status" value="1"/>
</dbReference>
<dbReference type="InterPro" id="IPR008971">
    <property type="entry name" value="HSP40/DnaJ_pept-bd"/>
</dbReference>
<dbReference type="PRINTS" id="PR00625">
    <property type="entry name" value="JDOMAIN"/>
</dbReference>
<dbReference type="InterPro" id="IPR036869">
    <property type="entry name" value="J_dom_sf"/>
</dbReference>
<dbReference type="GO" id="GO:0051087">
    <property type="term" value="F:protein-folding chaperone binding"/>
    <property type="evidence" value="ECO:0007669"/>
    <property type="project" value="TreeGrafter"/>
</dbReference>